<dbReference type="EMBL" id="CAJNOR010002077">
    <property type="protein sequence ID" value="CAF1244414.1"/>
    <property type="molecule type" value="Genomic_DNA"/>
</dbReference>
<comment type="caution">
    <text evidence="2">The sequence shown here is derived from an EMBL/GenBank/DDBJ whole genome shotgun (WGS) entry which is preliminary data.</text>
</comment>
<evidence type="ECO:0000256" key="1">
    <source>
        <dbReference type="SAM" id="Coils"/>
    </source>
</evidence>
<evidence type="ECO:0000313" key="2">
    <source>
        <dbReference type="EMBL" id="CAF1244414.1"/>
    </source>
</evidence>
<protein>
    <submittedName>
        <fullName evidence="2">Uncharacterized protein</fullName>
    </submittedName>
</protein>
<gene>
    <name evidence="2" type="ORF">XAT740_LOCUS25913</name>
</gene>
<organism evidence="2 3">
    <name type="scientific">Adineta ricciae</name>
    <name type="common">Rotifer</name>
    <dbReference type="NCBI Taxonomy" id="249248"/>
    <lineage>
        <taxon>Eukaryota</taxon>
        <taxon>Metazoa</taxon>
        <taxon>Spiralia</taxon>
        <taxon>Gnathifera</taxon>
        <taxon>Rotifera</taxon>
        <taxon>Eurotatoria</taxon>
        <taxon>Bdelloidea</taxon>
        <taxon>Adinetida</taxon>
        <taxon>Adinetidae</taxon>
        <taxon>Adineta</taxon>
    </lineage>
</organism>
<accession>A0A814ZPK9</accession>
<keyword evidence="1" id="KW-0175">Coiled coil</keyword>
<proteinExistence type="predicted"/>
<evidence type="ECO:0000313" key="3">
    <source>
        <dbReference type="Proteomes" id="UP000663828"/>
    </source>
</evidence>
<dbReference type="AlphaFoldDB" id="A0A814ZPK9"/>
<dbReference type="SUPFAM" id="SSF58100">
    <property type="entry name" value="Bacterial hemolysins"/>
    <property type="match status" value="1"/>
</dbReference>
<dbReference type="Gene3D" id="1.10.287.950">
    <property type="entry name" value="Methyl-accepting chemotaxis protein"/>
    <property type="match status" value="1"/>
</dbReference>
<feature type="coiled-coil region" evidence="1">
    <location>
        <begin position="83"/>
        <end position="114"/>
    </location>
</feature>
<dbReference type="Proteomes" id="UP000663828">
    <property type="component" value="Unassembled WGS sequence"/>
</dbReference>
<name>A0A814ZPK9_ADIRI</name>
<sequence length="179" mass="20975">DYERKLHSNYEHLQDQITRCSTTIEQKRQLQEQIQSNIEQIHSDVEQIQKTILHEKKDINQYQHDLERSTASLTQQEDLVHVLTQHNDEIERIIQERRQQINNLENELIKLDDMLINSFLQPSYNLHSNLSAPQQYNSLPSTTSPLSLSTGTTTDVLMPVRLQFVNSTLWKLCPSGIWV</sequence>
<feature type="non-terminal residue" evidence="2">
    <location>
        <position position="1"/>
    </location>
</feature>
<keyword evidence="3" id="KW-1185">Reference proteome</keyword>
<reference evidence="2" key="1">
    <citation type="submission" date="2021-02" db="EMBL/GenBank/DDBJ databases">
        <authorList>
            <person name="Nowell W R."/>
        </authorList>
    </citation>
    <scope>NUCLEOTIDE SEQUENCE</scope>
</reference>